<name>A0AAE1V6P4_9SOLA</name>
<proteinExistence type="predicted"/>
<reference evidence="1" key="1">
    <citation type="submission" date="2023-12" db="EMBL/GenBank/DDBJ databases">
        <title>Genome assembly of Anisodus tanguticus.</title>
        <authorList>
            <person name="Wang Y.-J."/>
        </authorList>
    </citation>
    <scope>NUCLEOTIDE SEQUENCE</scope>
    <source>
        <strain evidence="1">KB-2021</strain>
        <tissue evidence="1">Leaf</tissue>
    </source>
</reference>
<protein>
    <submittedName>
        <fullName evidence="1">Uncharacterized protein</fullName>
    </submittedName>
</protein>
<dbReference type="EMBL" id="JAVYJV010000017">
    <property type="protein sequence ID" value="KAK4349600.1"/>
    <property type="molecule type" value="Genomic_DNA"/>
</dbReference>
<evidence type="ECO:0000313" key="2">
    <source>
        <dbReference type="Proteomes" id="UP001291623"/>
    </source>
</evidence>
<keyword evidence="2" id="KW-1185">Reference proteome</keyword>
<accession>A0AAE1V6P4</accession>
<dbReference type="AlphaFoldDB" id="A0AAE1V6P4"/>
<comment type="caution">
    <text evidence="1">The sequence shown here is derived from an EMBL/GenBank/DDBJ whole genome shotgun (WGS) entry which is preliminary data.</text>
</comment>
<sequence length="99" mass="11299">MGSISIMINIWIGKEVIDQERKLGLNALQVFERMSPLLFLLKENIFTNMSFYGSAPCSNKCWKFVFDGEVRPPIFNELNTRIPHVGGFVSSHVHNLLSE</sequence>
<organism evidence="1 2">
    <name type="scientific">Anisodus tanguticus</name>
    <dbReference type="NCBI Taxonomy" id="243964"/>
    <lineage>
        <taxon>Eukaryota</taxon>
        <taxon>Viridiplantae</taxon>
        <taxon>Streptophyta</taxon>
        <taxon>Embryophyta</taxon>
        <taxon>Tracheophyta</taxon>
        <taxon>Spermatophyta</taxon>
        <taxon>Magnoliopsida</taxon>
        <taxon>eudicotyledons</taxon>
        <taxon>Gunneridae</taxon>
        <taxon>Pentapetalae</taxon>
        <taxon>asterids</taxon>
        <taxon>lamiids</taxon>
        <taxon>Solanales</taxon>
        <taxon>Solanaceae</taxon>
        <taxon>Solanoideae</taxon>
        <taxon>Hyoscyameae</taxon>
        <taxon>Anisodus</taxon>
    </lineage>
</organism>
<evidence type="ECO:0000313" key="1">
    <source>
        <dbReference type="EMBL" id="KAK4349600.1"/>
    </source>
</evidence>
<dbReference type="Proteomes" id="UP001291623">
    <property type="component" value="Unassembled WGS sequence"/>
</dbReference>
<gene>
    <name evidence="1" type="ORF">RND71_032355</name>
</gene>